<dbReference type="AlphaFoldDB" id="A0A7W9H4L8"/>
<keyword evidence="2" id="KW-1185">Reference proteome</keyword>
<name>A0A7W9H4L8_9ACTN</name>
<evidence type="ECO:0000313" key="1">
    <source>
        <dbReference type="EMBL" id="MBB5795592.1"/>
    </source>
</evidence>
<protein>
    <submittedName>
        <fullName evidence="1">Uncharacterized protein</fullName>
    </submittedName>
</protein>
<reference evidence="1 2" key="1">
    <citation type="submission" date="2020-08" db="EMBL/GenBank/DDBJ databases">
        <title>Sequencing the genomes of 1000 actinobacteria strains.</title>
        <authorList>
            <person name="Klenk H.-P."/>
        </authorList>
    </citation>
    <scope>NUCLEOTIDE SEQUENCE [LARGE SCALE GENOMIC DNA]</scope>
    <source>
        <strain evidence="1 2">DSM 40084</strain>
    </source>
</reference>
<proteinExistence type="predicted"/>
<dbReference type="Proteomes" id="UP000590647">
    <property type="component" value="Unassembled WGS sequence"/>
</dbReference>
<dbReference type="EMBL" id="JACHNE010000001">
    <property type="protein sequence ID" value="MBB5795592.1"/>
    <property type="molecule type" value="Genomic_DNA"/>
</dbReference>
<organism evidence="1 2">
    <name type="scientific">Streptomyces caelestis</name>
    <dbReference type="NCBI Taxonomy" id="36816"/>
    <lineage>
        <taxon>Bacteria</taxon>
        <taxon>Bacillati</taxon>
        <taxon>Actinomycetota</taxon>
        <taxon>Actinomycetes</taxon>
        <taxon>Kitasatosporales</taxon>
        <taxon>Streptomycetaceae</taxon>
        <taxon>Streptomyces</taxon>
    </lineage>
</organism>
<evidence type="ECO:0000313" key="2">
    <source>
        <dbReference type="Proteomes" id="UP000590647"/>
    </source>
</evidence>
<gene>
    <name evidence="1" type="ORF">HDA41_003556</name>
</gene>
<sequence length="29" mass="3472">MIEMRSYFPASRIWIERFAGLPKSMVARK</sequence>
<accession>A0A7W9H4L8</accession>
<comment type="caution">
    <text evidence="1">The sequence shown here is derived from an EMBL/GenBank/DDBJ whole genome shotgun (WGS) entry which is preliminary data.</text>
</comment>